<dbReference type="InterPro" id="IPR038607">
    <property type="entry name" value="PhoD-like_sf"/>
</dbReference>
<name>A0A7X0IHT8_9ACTN</name>
<dbReference type="EMBL" id="JACHIU010000001">
    <property type="protein sequence ID" value="MBB6474253.1"/>
    <property type="molecule type" value="Genomic_DNA"/>
</dbReference>
<dbReference type="Pfam" id="PF16655">
    <property type="entry name" value="PhoD_N"/>
    <property type="match status" value="1"/>
</dbReference>
<evidence type="ECO:0000259" key="2">
    <source>
        <dbReference type="Pfam" id="PF09423"/>
    </source>
</evidence>
<dbReference type="InterPro" id="IPR029052">
    <property type="entry name" value="Metallo-depent_PP-like"/>
</dbReference>
<dbReference type="Gene3D" id="2.60.40.380">
    <property type="entry name" value="Purple acid phosphatase-like, N-terminal"/>
    <property type="match status" value="1"/>
</dbReference>
<dbReference type="CDD" id="cd07389">
    <property type="entry name" value="MPP_PhoD"/>
    <property type="match status" value="1"/>
</dbReference>
<reference evidence="4 5" key="1">
    <citation type="submission" date="2020-08" db="EMBL/GenBank/DDBJ databases">
        <title>Sequencing the genomes of 1000 actinobacteria strains.</title>
        <authorList>
            <person name="Klenk H.-P."/>
        </authorList>
    </citation>
    <scope>NUCLEOTIDE SEQUENCE [LARGE SCALE GENOMIC DNA]</scope>
    <source>
        <strain evidence="4 5">DSM 44936</strain>
    </source>
</reference>
<organism evidence="4 5">
    <name type="scientific">Sphaerisporangium rubeum</name>
    <dbReference type="NCBI Taxonomy" id="321317"/>
    <lineage>
        <taxon>Bacteria</taxon>
        <taxon>Bacillati</taxon>
        <taxon>Actinomycetota</taxon>
        <taxon>Actinomycetes</taxon>
        <taxon>Streptosporangiales</taxon>
        <taxon>Streptosporangiaceae</taxon>
        <taxon>Sphaerisporangium</taxon>
    </lineage>
</organism>
<keyword evidence="5" id="KW-1185">Reference proteome</keyword>
<dbReference type="SUPFAM" id="SSF56300">
    <property type="entry name" value="Metallo-dependent phosphatases"/>
    <property type="match status" value="1"/>
</dbReference>
<dbReference type="Pfam" id="PF09423">
    <property type="entry name" value="PhoD"/>
    <property type="match status" value="1"/>
</dbReference>
<evidence type="ECO:0000259" key="3">
    <source>
        <dbReference type="Pfam" id="PF16655"/>
    </source>
</evidence>
<evidence type="ECO:0000313" key="5">
    <source>
        <dbReference type="Proteomes" id="UP000555564"/>
    </source>
</evidence>
<keyword evidence="1" id="KW-0732">Signal</keyword>
<dbReference type="AlphaFoldDB" id="A0A7X0IHT8"/>
<dbReference type="InterPro" id="IPR006311">
    <property type="entry name" value="TAT_signal"/>
</dbReference>
<dbReference type="PANTHER" id="PTHR43606">
    <property type="entry name" value="PHOSPHATASE, PUTATIVE (AFU_ORTHOLOGUE AFUA_6G08710)-RELATED"/>
    <property type="match status" value="1"/>
</dbReference>
<proteinExistence type="predicted"/>
<feature type="chain" id="PRO_5039036329" evidence="1">
    <location>
        <begin position="32"/>
        <end position="524"/>
    </location>
</feature>
<dbReference type="InterPro" id="IPR032093">
    <property type="entry name" value="PhoD_N"/>
</dbReference>
<comment type="caution">
    <text evidence="4">The sequence shown here is derived from an EMBL/GenBank/DDBJ whole genome shotgun (WGS) entry which is preliminary data.</text>
</comment>
<dbReference type="InterPro" id="IPR018946">
    <property type="entry name" value="PhoD-like_MPP"/>
</dbReference>
<sequence length="524" mass="57108">MEQNPSRRVFLAAAATGAGGLVLSSSAAASAARQTPLPAVRPARSAPDPFTLGIASGDPARDGFVLWTRLAPDPLTPDGHGGMPLGDVTVEWQVAEDERFRRVARSGRETARHASAHTVHVEAEGLEPGREYFYRFRANGHLSQVGRTRTAPDTAGPFTFAAVSCAQYEHGYYTAYRRMAEQEPDLVVHLGDYIYEYSGGVYTAAQGNVRQHAGGKLQTLADYRVRHAQYKTDPDLQLAHQNSPWLVVFDDHEVENNWAGGNPGTLVPAFDARKAAGFQAYYENMPLRRSSVARGTRIKLNRRVSWGPLATFHMLDTRQFRDDQPCGDGMRTGCDERLGQERVLLGEAQRAWLEQGLRDSAAGWNLIAQQIIVGQRDYHLGPGRELSLDAWDGYPAERDRLLAALSASGAANPVVLTGDAHVGSASDLLLDFDDPTSARVGVELVATSISSDGDGYHDPARDAALLTENPHLKFVNERRGYIMCGVTSSELTADFRTLDRISRRGAPARTAASFTVPAGERVLT</sequence>
<dbReference type="InterPro" id="IPR052900">
    <property type="entry name" value="Phospholipid_Metab_Enz"/>
</dbReference>
<dbReference type="PROSITE" id="PS51318">
    <property type="entry name" value="TAT"/>
    <property type="match status" value="1"/>
</dbReference>
<accession>A0A7X0IHT8</accession>
<keyword evidence="4" id="KW-0378">Hydrolase</keyword>
<gene>
    <name evidence="4" type="ORF">BJ992_003684</name>
</gene>
<evidence type="ECO:0000313" key="4">
    <source>
        <dbReference type="EMBL" id="MBB6474253.1"/>
    </source>
</evidence>
<dbReference type="Proteomes" id="UP000555564">
    <property type="component" value="Unassembled WGS sequence"/>
</dbReference>
<dbReference type="GO" id="GO:0004035">
    <property type="term" value="F:alkaline phosphatase activity"/>
    <property type="evidence" value="ECO:0007669"/>
    <property type="project" value="UniProtKB-EC"/>
</dbReference>
<evidence type="ECO:0000256" key="1">
    <source>
        <dbReference type="SAM" id="SignalP"/>
    </source>
</evidence>
<feature type="domain" description="PhoD-like phosphatase metallophosphatase" evidence="2">
    <location>
        <begin position="160"/>
        <end position="495"/>
    </location>
</feature>
<protein>
    <submittedName>
        <fullName evidence="4">Alkaline phosphatase D</fullName>
        <ecNumber evidence="4">3.1.3.1</ecNumber>
    </submittedName>
</protein>
<dbReference type="PANTHER" id="PTHR43606:SF2">
    <property type="entry name" value="ALKALINE PHOSPHATASE FAMILY PROTEIN (AFU_ORTHOLOGUE AFUA_5G03860)"/>
    <property type="match status" value="1"/>
</dbReference>
<dbReference type="Gene3D" id="3.60.21.70">
    <property type="entry name" value="PhoD-like phosphatase"/>
    <property type="match status" value="1"/>
</dbReference>
<feature type="signal peptide" evidence="1">
    <location>
        <begin position="1"/>
        <end position="31"/>
    </location>
</feature>
<dbReference type="RefSeq" id="WP_184982606.1">
    <property type="nucleotide sequence ID" value="NZ_BAAALO010000011.1"/>
</dbReference>
<dbReference type="EC" id="3.1.3.1" evidence="4"/>
<feature type="domain" description="Phospholipase D N-terminal" evidence="3">
    <location>
        <begin position="52"/>
        <end position="150"/>
    </location>
</feature>